<protein>
    <submittedName>
        <fullName evidence="1">Uncharacterized protein</fullName>
    </submittedName>
</protein>
<evidence type="ECO:0000313" key="1">
    <source>
        <dbReference type="EMBL" id="GHW02086.1"/>
    </source>
</evidence>
<organism evidence="1 2">
    <name type="scientific">Lactobacillus nasalidis</name>
    <dbReference type="NCBI Taxonomy" id="2797258"/>
    <lineage>
        <taxon>Bacteria</taxon>
        <taxon>Bacillati</taxon>
        <taxon>Bacillota</taxon>
        <taxon>Bacilli</taxon>
        <taxon>Lactobacillales</taxon>
        <taxon>Lactobacillaceae</taxon>
        <taxon>Lactobacillus</taxon>
    </lineage>
</organism>
<dbReference type="Proteomes" id="UP000616547">
    <property type="component" value="Unassembled WGS sequence"/>
</dbReference>
<evidence type="ECO:0000313" key="2">
    <source>
        <dbReference type="Proteomes" id="UP000616547"/>
    </source>
</evidence>
<comment type="caution">
    <text evidence="1">The sequence shown here is derived from an EMBL/GenBank/DDBJ whole genome shotgun (WGS) entry which is preliminary data.</text>
</comment>
<dbReference type="EMBL" id="BOCI01000479">
    <property type="protein sequence ID" value="GHW02086.1"/>
    <property type="molecule type" value="Genomic_DNA"/>
</dbReference>
<dbReference type="RefSeq" id="WP_201330003.1">
    <property type="nucleotide sequence ID" value="NZ_BOCG01000106.1"/>
</dbReference>
<sequence>MVTTEKVANLAIEQLDKPTKGKVEQLVWLIEESYFEKYGQKLLWEFVIDSDYGNGGRVISLEKQFGNCLGTDTVEPLFDFDEKNAKIIPIEPLSADNIGKDRFDFVMSIINAMKDKTTAELMNYNNDYAEKERQKADKEGWTL</sequence>
<keyword evidence="2" id="KW-1185">Reference proteome</keyword>
<accession>A0ABQ3W6A3</accession>
<proteinExistence type="predicted"/>
<name>A0ABQ3W6A3_9LACO</name>
<reference evidence="2" key="1">
    <citation type="submission" date="2021-01" db="EMBL/GenBank/DDBJ databases">
        <title>Draft genome sequence of Nasalis larvatus strain YZ03.</title>
        <authorList>
            <person name="Suzuki-Hashido N."/>
            <person name="Tsuchida S."/>
            <person name="Hayakawa T."/>
        </authorList>
    </citation>
    <scope>NUCLEOTIDE SEQUENCE [LARGE SCALE GENOMIC DNA]</scope>
    <source>
        <strain evidence="2">YZ03</strain>
    </source>
</reference>
<gene>
    <name evidence="1" type="ORF">lacNasYZ03_17730</name>
</gene>